<evidence type="ECO:0000313" key="1">
    <source>
        <dbReference type="EMBL" id="JAT13601.1"/>
    </source>
</evidence>
<reference evidence="1" key="1">
    <citation type="submission" date="2015-11" db="EMBL/GenBank/DDBJ databases">
        <title>De novo transcriptome assembly of four potential Pierce s Disease insect vectors from Arizona vineyards.</title>
        <authorList>
            <person name="Tassone E.E."/>
        </authorList>
    </citation>
    <scope>NUCLEOTIDE SEQUENCE</scope>
</reference>
<dbReference type="AlphaFoldDB" id="A0A1B6KQ95"/>
<gene>
    <name evidence="1" type="ORF">g.8276</name>
</gene>
<dbReference type="EMBL" id="GEBQ01026376">
    <property type="protein sequence ID" value="JAT13601.1"/>
    <property type="molecule type" value="Transcribed_RNA"/>
</dbReference>
<accession>A0A1B6KQ95</accession>
<feature type="non-terminal residue" evidence="1">
    <location>
        <position position="149"/>
    </location>
</feature>
<organism evidence="1">
    <name type="scientific">Graphocephala atropunctata</name>
    <dbReference type="NCBI Taxonomy" id="36148"/>
    <lineage>
        <taxon>Eukaryota</taxon>
        <taxon>Metazoa</taxon>
        <taxon>Ecdysozoa</taxon>
        <taxon>Arthropoda</taxon>
        <taxon>Hexapoda</taxon>
        <taxon>Insecta</taxon>
        <taxon>Pterygota</taxon>
        <taxon>Neoptera</taxon>
        <taxon>Paraneoptera</taxon>
        <taxon>Hemiptera</taxon>
        <taxon>Auchenorrhyncha</taxon>
        <taxon>Membracoidea</taxon>
        <taxon>Cicadellidae</taxon>
        <taxon>Cicadellinae</taxon>
        <taxon>Cicadellini</taxon>
        <taxon>Graphocephala</taxon>
    </lineage>
</organism>
<proteinExistence type="predicted"/>
<feature type="non-terminal residue" evidence="1">
    <location>
        <position position="1"/>
    </location>
</feature>
<sequence>PFSAEVYQHVIGLKTEVSAVNQNLDLNPIPTGCLKKEEELVPGTRRVRRKIEPKPRRIELPRRRSPRFLKGPFSAEVYQHVIGLKTEVSAVNQNLDLNPIPTGCLKKEEELVPGTRRVRRKIEPKPRRIELPRRRSPRFLKGPFSAEVY</sequence>
<protein>
    <submittedName>
        <fullName evidence="1">Uncharacterized protein</fullName>
    </submittedName>
</protein>
<name>A0A1B6KQ95_9HEMI</name>